<reference evidence="3 4" key="1">
    <citation type="journal article" date="2013" name="Genome Announc.">
        <title>Draft Genome Sequence of Arthrobacter gangotriensis Strain Lz1yT, Isolated from a Penguin Rookery Soil Sample Collected in Antarctica, near the Indian Station Dakshin Gangotri.</title>
        <authorList>
            <person name="Shivaji S."/>
            <person name="Ara S."/>
            <person name="Bandi S."/>
            <person name="Singh A."/>
            <person name="Kumar Pinnaka A."/>
        </authorList>
    </citation>
    <scope>NUCLEOTIDE SEQUENCE [LARGE SCALE GENOMIC DNA]</scope>
    <source>
        <strain evidence="3 4">Lz1y</strain>
    </source>
</reference>
<feature type="transmembrane region" description="Helical" evidence="2">
    <location>
        <begin position="437"/>
        <end position="455"/>
    </location>
</feature>
<comment type="caution">
    <text evidence="3">The sequence shown here is derived from an EMBL/GenBank/DDBJ whole genome shotgun (WGS) entry which is preliminary data.</text>
</comment>
<keyword evidence="2" id="KW-0812">Transmembrane</keyword>
<feature type="compositionally biased region" description="Low complexity" evidence="1">
    <location>
        <begin position="264"/>
        <end position="279"/>
    </location>
</feature>
<keyword evidence="4" id="KW-1185">Reference proteome</keyword>
<evidence type="ECO:0000256" key="1">
    <source>
        <dbReference type="SAM" id="MobiDB-lite"/>
    </source>
</evidence>
<feature type="transmembrane region" description="Helical" evidence="2">
    <location>
        <begin position="555"/>
        <end position="572"/>
    </location>
</feature>
<feature type="transmembrane region" description="Helical" evidence="2">
    <location>
        <begin position="476"/>
        <end position="498"/>
    </location>
</feature>
<dbReference type="PATRIC" id="fig|1276920.7.peg.3402"/>
<feature type="transmembrane region" description="Helical" evidence="2">
    <location>
        <begin position="504"/>
        <end position="523"/>
    </location>
</feature>
<feature type="region of interest" description="Disordered" evidence="1">
    <location>
        <begin position="1"/>
        <end position="99"/>
    </location>
</feature>
<dbReference type="eggNOG" id="ENOG5031NHU">
    <property type="taxonomic scope" value="Bacteria"/>
</dbReference>
<accession>M7N650</accession>
<dbReference type="AlphaFoldDB" id="M7N650"/>
<sequence length="595" mass="63155">MRRRTKVSVAMKGLKMSNSDTRTSAASKAAPQPDGEPGSEKKDSAPTPSASEATTATDSGPTDFIGPAEKPAPTVNSPVAKDSPPSLAGNPQALDTKSVSGGFSGINNWLDSMPDPDLERLGDKIFAAPATIKAKWHQRRIERAKAAELKEQERLVEVARAEAQAEAEKRAATRLAHQAALDAAARDAAEAQRAAQARAEAEARDAAETQREAQAQAQAQTEARELAEAQRAAQSRAETEARFVAAETARLKAPAQQTKANTRPNADPATAAQAANTTPSRTAPAPRKTTGPEDLARLVASAKAAIDHQQSAVEPVYVAPYELPDFSPNPVEQPSDLRRRILGSLAAVAGAAVSLAILDTLVSGSVESLGSNYSMMSLTPTAHLIWPVIFIWALLGAAFSWVPGQRSAVRQRAVGIPFALSCAAAILWMVAALNSWLLLALFASAASCWFLYTAMRTLNRHTARTTLERMLTDAPISLMTGFSLVVLASTFTNLLTSWGAGGAGIWVATVLVPVVAYASTALAMTERGRIILAIGVGWGMFWLLIPRVLGTNNSIWIAILAGMAGFVVLLATENRRYQIHHAEHRAARGKSTDFA</sequence>
<feature type="compositionally biased region" description="Low complexity" evidence="1">
    <location>
        <begin position="212"/>
        <end position="221"/>
    </location>
</feature>
<feature type="transmembrane region" description="Helical" evidence="2">
    <location>
        <begin position="414"/>
        <end position="431"/>
    </location>
</feature>
<proteinExistence type="predicted"/>
<feature type="compositionally biased region" description="Polar residues" evidence="1">
    <location>
        <begin position="16"/>
        <end position="26"/>
    </location>
</feature>
<feature type="transmembrane region" description="Helical" evidence="2">
    <location>
        <begin position="530"/>
        <end position="549"/>
    </location>
</feature>
<protein>
    <submittedName>
        <fullName evidence="3">Uncharacterized protein</fullName>
    </submittedName>
</protein>
<dbReference type="STRING" id="1276920.ADIAG_03401"/>
<dbReference type="EMBL" id="AOCK01000011">
    <property type="protein sequence ID" value="EMQ97234.1"/>
    <property type="molecule type" value="Genomic_DNA"/>
</dbReference>
<feature type="transmembrane region" description="Helical" evidence="2">
    <location>
        <begin position="384"/>
        <end position="402"/>
    </location>
</feature>
<keyword evidence="2" id="KW-1133">Transmembrane helix</keyword>
<evidence type="ECO:0000313" key="4">
    <source>
        <dbReference type="Proteomes" id="UP000012015"/>
    </source>
</evidence>
<feature type="compositionally biased region" description="Low complexity" evidence="1">
    <location>
        <begin position="45"/>
        <end position="59"/>
    </location>
</feature>
<feature type="compositionally biased region" description="Low complexity" evidence="1">
    <location>
        <begin position="173"/>
        <end position="183"/>
    </location>
</feature>
<dbReference type="Proteomes" id="UP000012015">
    <property type="component" value="Unassembled WGS sequence"/>
</dbReference>
<gene>
    <name evidence="3" type="ORF">ADIAG_03401</name>
</gene>
<feature type="region of interest" description="Disordered" evidence="1">
    <location>
        <begin position="163"/>
        <end position="291"/>
    </location>
</feature>
<evidence type="ECO:0000256" key="2">
    <source>
        <dbReference type="SAM" id="Phobius"/>
    </source>
</evidence>
<name>M7N650_9MICC</name>
<feature type="transmembrane region" description="Helical" evidence="2">
    <location>
        <begin position="341"/>
        <end position="364"/>
    </location>
</feature>
<evidence type="ECO:0000313" key="3">
    <source>
        <dbReference type="EMBL" id="EMQ97234.1"/>
    </source>
</evidence>
<keyword evidence="2" id="KW-0472">Membrane</keyword>
<organism evidence="3 4">
    <name type="scientific">Paeniglutamicibacter gangotriensis Lz1y</name>
    <dbReference type="NCBI Taxonomy" id="1276920"/>
    <lineage>
        <taxon>Bacteria</taxon>
        <taxon>Bacillati</taxon>
        <taxon>Actinomycetota</taxon>
        <taxon>Actinomycetes</taxon>
        <taxon>Micrococcales</taxon>
        <taxon>Micrococcaceae</taxon>
        <taxon>Paeniglutamicibacter</taxon>
    </lineage>
</organism>
<feature type="compositionally biased region" description="Basic and acidic residues" evidence="1">
    <location>
        <begin position="199"/>
        <end position="211"/>
    </location>
</feature>